<sequence length="189" mass="21626">MKKLTQEPFPISVVDDGSGELYQEKFQQLSLMGVTVLSYLVNHGKGYALKFGFRYIQKIYPTSHIVTADGDGQHSIENIKRMIQRMEYLPLNVLLLGVRHFDKQTTPIKSYYGNRMTSLIYFLSSGIKLEDTQTGLRGFHSQMIPDLLKIPGNRFEYEMNQLIDLVKDGYTIDILSVVSLSFLIIHCIP</sequence>
<dbReference type="SUPFAM" id="SSF53448">
    <property type="entry name" value="Nucleotide-diphospho-sugar transferases"/>
    <property type="match status" value="1"/>
</dbReference>
<name>A0A429ZPJ9_9ENTE</name>
<dbReference type="AlphaFoldDB" id="A0A429ZPJ9"/>
<proteinExistence type="predicted"/>
<evidence type="ECO:0000313" key="3">
    <source>
        <dbReference type="Proteomes" id="UP000288490"/>
    </source>
</evidence>
<feature type="domain" description="Glycosyltransferase 2-like" evidence="1">
    <location>
        <begin position="5"/>
        <end position="137"/>
    </location>
</feature>
<organism evidence="2 3">
    <name type="scientific">Vagococcus bubulae</name>
    <dbReference type="NCBI Taxonomy" id="1977868"/>
    <lineage>
        <taxon>Bacteria</taxon>
        <taxon>Bacillati</taxon>
        <taxon>Bacillota</taxon>
        <taxon>Bacilli</taxon>
        <taxon>Lactobacillales</taxon>
        <taxon>Enterococcaceae</taxon>
        <taxon>Vagococcus</taxon>
    </lineage>
</organism>
<dbReference type="OrthoDB" id="9810303at2"/>
<dbReference type="InterPro" id="IPR001173">
    <property type="entry name" value="Glyco_trans_2-like"/>
</dbReference>
<comment type="caution">
    <text evidence="2">The sequence shown here is derived from an EMBL/GenBank/DDBJ whole genome shotgun (WGS) entry which is preliminary data.</text>
</comment>
<evidence type="ECO:0000313" key="2">
    <source>
        <dbReference type="EMBL" id="RST95632.1"/>
    </source>
</evidence>
<reference evidence="2 3" key="1">
    <citation type="submission" date="2017-05" db="EMBL/GenBank/DDBJ databases">
        <title>Vagococcus spp. assemblies.</title>
        <authorList>
            <person name="Gulvik C.A."/>
        </authorList>
    </citation>
    <scope>NUCLEOTIDE SEQUENCE [LARGE SCALE GENOMIC DNA]</scope>
    <source>
        <strain evidence="2 3">SS1994</strain>
    </source>
</reference>
<protein>
    <recommendedName>
        <fullName evidence="1">Glycosyltransferase 2-like domain-containing protein</fullName>
    </recommendedName>
</protein>
<dbReference type="InterPro" id="IPR029044">
    <property type="entry name" value="Nucleotide-diphossugar_trans"/>
</dbReference>
<dbReference type="PANTHER" id="PTHR10859">
    <property type="entry name" value="GLYCOSYL TRANSFERASE"/>
    <property type="match status" value="1"/>
</dbReference>
<accession>A0A429ZPJ9</accession>
<dbReference type="CDD" id="cd04179">
    <property type="entry name" value="DPM_DPG-synthase_like"/>
    <property type="match status" value="1"/>
</dbReference>
<dbReference type="GO" id="GO:0006487">
    <property type="term" value="P:protein N-linked glycosylation"/>
    <property type="evidence" value="ECO:0007669"/>
    <property type="project" value="TreeGrafter"/>
</dbReference>
<dbReference type="Proteomes" id="UP000288490">
    <property type="component" value="Unassembled WGS sequence"/>
</dbReference>
<dbReference type="EMBL" id="NGJT01000003">
    <property type="protein sequence ID" value="RST95632.1"/>
    <property type="molecule type" value="Genomic_DNA"/>
</dbReference>
<dbReference type="PANTHER" id="PTHR10859:SF114">
    <property type="entry name" value="DOLICHOL-PHOSPHATE MANNOSYLTRANSFERASE"/>
    <property type="match status" value="1"/>
</dbReference>
<dbReference type="Pfam" id="PF00535">
    <property type="entry name" value="Glycos_transf_2"/>
    <property type="match status" value="1"/>
</dbReference>
<keyword evidence="3" id="KW-1185">Reference proteome</keyword>
<gene>
    <name evidence="2" type="ORF">CBF36_02830</name>
</gene>
<dbReference type="Gene3D" id="3.90.550.10">
    <property type="entry name" value="Spore Coat Polysaccharide Biosynthesis Protein SpsA, Chain A"/>
    <property type="match status" value="1"/>
</dbReference>
<evidence type="ECO:0000259" key="1">
    <source>
        <dbReference type="Pfam" id="PF00535"/>
    </source>
</evidence>